<comment type="caution">
    <text evidence="3">The sequence shown here is derived from an EMBL/GenBank/DDBJ whole genome shotgun (WGS) entry which is preliminary data.</text>
</comment>
<keyword evidence="2" id="KW-0081">Bacteriolytic enzyme</keyword>
<accession>A0ABV0L7V2</accession>
<reference evidence="3 4" key="1">
    <citation type="submission" date="2024-05" db="EMBL/GenBank/DDBJ databases">
        <authorList>
            <person name="Busch G.E."/>
            <person name="Sharma I."/>
        </authorList>
    </citation>
    <scope>NUCLEOTIDE SEQUENCE [LARGE SCALE GENOMIC DNA]</scope>
    <source>
        <strain evidence="3 4">23GB23</strain>
    </source>
</reference>
<dbReference type="EMBL" id="JBDYKN010000043">
    <property type="protein sequence ID" value="MEP7731527.1"/>
    <property type="molecule type" value="Genomic_DNA"/>
</dbReference>
<evidence type="ECO:0000256" key="1">
    <source>
        <dbReference type="ARBA" id="ARBA00022529"/>
    </source>
</evidence>
<sequence length="186" mass="21587">MSYLISFSGRLILRRLISTFSNARPISDALLTWLKDGAGKKKQTAYEYWKTLDTQVPADDQTITRKMQHFLFLEIYGFYVKEAKRLTIKDDVRTAYLGGAVLDWGALPQNVIDVLTDLTYRGDYTGSNDARGNTRKLIVPAVYKDLSEGIFGKTSNLYKVMFRQIEWREIYGVDANRFKRRYEEIK</sequence>
<proteinExistence type="predicted"/>
<organism evidence="3 4">
    <name type="scientific">Marinomonas primoryensis</name>
    <dbReference type="NCBI Taxonomy" id="178399"/>
    <lineage>
        <taxon>Bacteria</taxon>
        <taxon>Pseudomonadati</taxon>
        <taxon>Pseudomonadota</taxon>
        <taxon>Gammaproteobacteria</taxon>
        <taxon>Oceanospirillales</taxon>
        <taxon>Oceanospirillaceae</taxon>
        <taxon>Marinomonas</taxon>
    </lineage>
</organism>
<dbReference type="RefSeq" id="WP_348578097.1">
    <property type="nucleotide sequence ID" value="NZ_JBDYKN010000043.1"/>
</dbReference>
<evidence type="ECO:0000313" key="4">
    <source>
        <dbReference type="Proteomes" id="UP001471651"/>
    </source>
</evidence>
<evidence type="ECO:0000256" key="2">
    <source>
        <dbReference type="ARBA" id="ARBA00022638"/>
    </source>
</evidence>
<keyword evidence="4" id="KW-1185">Reference proteome</keyword>
<gene>
    <name evidence="3" type="ORF">ABKW32_18970</name>
</gene>
<dbReference type="Proteomes" id="UP001471651">
    <property type="component" value="Unassembled WGS sequence"/>
</dbReference>
<protein>
    <submittedName>
        <fullName evidence="3">Uncharacterized protein</fullName>
    </submittedName>
</protein>
<dbReference type="Gene3D" id="1.10.530.40">
    <property type="match status" value="1"/>
</dbReference>
<dbReference type="InterPro" id="IPR023347">
    <property type="entry name" value="Lysozyme_dom_sf"/>
</dbReference>
<keyword evidence="1" id="KW-0929">Antimicrobial</keyword>
<name>A0ABV0L7V2_9GAMM</name>
<evidence type="ECO:0000313" key="3">
    <source>
        <dbReference type="EMBL" id="MEP7731527.1"/>
    </source>
</evidence>